<dbReference type="SUPFAM" id="SSF51283">
    <property type="entry name" value="dUTPase-like"/>
    <property type="match status" value="1"/>
</dbReference>
<dbReference type="CDD" id="cd07557">
    <property type="entry name" value="trimeric_dUTPase"/>
    <property type="match status" value="1"/>
</dbReference>
<dbReference type="GO" id="GO:0000287">
    <property type="term" value="F:magnesium ion binding"/>
    <property type="evidence" value="ECO:0007669"/>
    <property type="project" value="UniProtKB-UniRule"/>
</dbReference>
<evidence type="ECO:0000313" key="8">
    <source>
        <dbReference type="Proteomes" id="UP000886800"/>
    </source>
</evidence>
<comment type="function">
    <text evidence="5">This enzyme is involved in nucleotide metabolism: it produces dUMP, the immediate precursor of thymidine nucleotides and it decreases the intracellular concentration of dUTP so that uracil cannot be incorporated into DNA.</text>
</comment>
<dbReference type="EC" id="3.6.1.23" evidence="5"/>
<comment type="caution">
    <text evidence="5">Lacks conserved residue(s) required for the propagation of feature annotation.</text>
</comment>
<evidence type="ECO:0000313" key="7">
    <source>
        <dbReference type="EMBL" id="HIX64965.1"/>
    </source>
</evidence>
<evidence type="ECO:0000256" key="1">
    <source>
        <dbReference type="ARBA" id="ARBA00006581"/>
    </source>
</evidence>
<gene>
    <name evidence="5 7" type="primary">dut</name>
    <name evidence="7" type="ORF">H9736_01815</name>
</gene>
<evidence type="ECO:0000256" key="2">
    <source>
        <dbReference type="ARBA" id="ARBA00022801"/>
    </source>
</evidence>
<dbReference type="Proteomes" id="UP000886800">
    <property type="component" value="Unassembled WGS sequence"/>
</dbReference>
<organism evidence="7 8">
    <name type="scientific">Candidatus Anaerotruncus excrementipullorum</name>
    <dbReference type="NCBI Taxonomy" id="2838465"/>
    <lineage>
        <taxon>Bacteria</taxon>
        <taxon>Bacillati</taxon>
        <taxon>Bacillota</taxon>
        <taxon>Clostridia</taxon>
        <taxon>Eubacteriales</taxon>
        <taxon>Oscillospiraceae</taxon>
        <taxon>Anaerotruncus</taxon>
    </lineage>
</organism>
<dbReference type="GO" id="GO:0046081">
    <property type="term" value="P:dUTP catabolic process"/>
    <property type="evidence" value="ECO:0007669"/>
    <property type="project" value="InterPro"/>
</dbReference>
<dbReference type="InterPro" id="IPR008181">
    <property type="entry name" value="dUTPase"/>
</dbReference>
<comment type="catalytic activity">
    <reaction evidence="4 5">
        <text>dUTP + H2O = dUMP + diphosphate + H(+)</text>
        <dbReference type="Rhea" id="RHEA:10248"/>
        <dbReference type="ChEBI" id="CHEBI:15377"/>
        <dbReference type="ChEBI" id="CHEBI:15378"/>
        <dbReference type="ChEBI" id="CHEBI:33019"/>
        <dbReference type="ChEBI" id="CHEBI:61555"/>
        <dbReference type="ChEBI" id="CHEBI:246422"/>
        <dbReference type="EC" id="3.6.1.23"/>
    </reaction>
</comment>
<feature type="binding site" evidence="5">
    <location>
        <begin position="81"/>
        <end position="83"/>
    </location>
    <ligand>
        <name>substrate</name>
    </ligand>
</feature>
<name>A0A9D1WQK1_9FIRM</name>
<dbReference type="InterPro" id="IPR036157">
    <property type="entry name" value="dUTPase-like_sf"/>
</dbReference>
<sequence length="144" mass="15231">MMLQIQRLRPTAQLPKNATPGSAGYDLCADLDRPVVIPPRSTVKVPTGLAMAIRPGLAGFVFARSGLGINHGIVPANCVGVIDSDYRGEVLVGLYNHTDQPFTVQPGDRIAQLVLLPVETPPVEECETLPDTQRGAGGFGSTGR</sequence>
<feature type="domain" description="dUTPase-like" evidence="6">
    <location>
        <begin position="12"/>
        <end position="143"/>
    </location>
</feature>
<feature type="binding site" evidence="5">
    <location>
        <position position="77"/>
    </location>
    <ligand>
        <name>substrate</name>
    </ligand>
</feature>
<accession>A0A9D1WQK1</accession>
<evidence type="ECO:0000256" key="3">
    <source>
        <dbReference type="ARBA" id="ARBA00023080"/>
    </source>
</evidence>
<dbReference type="InterPro" id="IPR033704">
    <property type="entry name" value="dUTPase_trimeric"/>
</dbReference>
<comment type="similarity">
    <text evidence="1 5">Belongs to the dUTPase family.</text>
</comment>
<reference evidence="7" key="1">
    <citation type="journal article" date="2021" name="PeerJ">
        <title>Extensive microbial diversity within the chicken gut microbiome revealed by metagenomics and culture.</title>
        <authorList>
            <person name="Gilroy R."/>
            <person name="Ravi A."/>
            <person name="Getino M."/>
            <person name="Pursley I."/>
            <person name="Horton D.L."/>
            <person name="Alikhan N.F."/>
            <person name="Baker D."/>
            <person name="Gharbi K."/>
            <person name="Hall N."/>
            <person name="Watson M."/>
            <person name="Adriaenssens E.M."/>
            <person name="Foster-Nyarko E."/>
            <person name="Jarju S."/>
            <person name="Secka A."/>
            <person name="Antonio M."/>
            <person name="Oren A."/>
            <person name="Chaudhuri R.R."/>
            <person name="La Ragione R."/>
            <person name="Hildebrand F."/>
            <person name="Pallen M.J."/>
        </authorList>
    </citation>
    <scope>NUCLEOTIDE SEQUENCE</scope>
    <source>
        <strain evidence="7">CHK188-5543</strain>
    </source>
</reference>
<dbReference type="NCBIfam" id="TIGR00576">
    <property type="entry name" value="dut"/>
    <property type="match status" value="1"/>
</dbReference>
<comment type="caution">
    <text evidence="7">The sequence shown here is derived from an EMBL/GenBank/DDBJ whole genome shotgun (WGS) entry which is preliminary data.</text>
</comment>
<dbReference type="NCBIfam" id="NF001862">
    <property type="entry name" value="PRK00601.1"/>
    <property type="match status" value="1"/>
</dbReference>
<comment type="pathway">
    <text evidence="5">Pyrimidine metabolism; dUMP biosynthesis; dUMP from dCTP (dUTP route): step 2/2.</text>
</comment>
<dbReference type="InterPro" id="IPR029054">
    <property type="entry name" value="dUTPase-like"/>
</dbReference>
<reference evidence="7" key="2">
    <citation type="submission" date="2021-04" db="EMBL/GenBank/DDBJ databases">
        <authorList>
            <person name="Gilroy R."/>
        </authorList>
    </citation>
    <scope>NUCLEOTIDE SEQUENCE</scope>
    <source>
        <strain evidence="7">CHK188-5543</strain>
    </source>
</reference>
<evidence type="ECO:0000259" key="6">
    <source>
        <dbReference type="Pfam" id="PF00692"/>
    </source>
</evidence>
<dbReference type="GO" id="GO:0006226">
    <property type="term" value="P:dUMP biosynthetic process"/>
    <property type="evidence" value="ECO:0007669"/>
    <property type="project" value="UniProtKB-UniRule"/>
</dbReference>
<dbReference type="HAMAP" id="MF_00116">
    <property type="entry name" value="dUTPase_bact"/>
    <property type="match status" value="1"/>
</dbReference>
<keyword evidence="3 5" id="KW-0546">Nucleotide metabolism</keyword>
<comment type="cofactor">
    <cofactor evidence="5">
        <name>Mg(2+)</name>
        <dbReference type="ChEBI" id="CHEBI:18420"/>
    </cofactor>
</comment>
<dbReference type="Gene3D" id="2.70.40.10">
    <property type="match status" value="1"/>
</dbReference>
<dbReference type="EMBL" id="DXES01000036">
    <property type="protein sequence ID" value="HIX64965.1"/>
    <property type="molecule type" value="Genomic_DNA"/>
</dbReference>
<dbReference type="PANTHER" id="PTHR11241:SF0">
    <property type="entry name" value="DEOXYURIDINE 5'-TRIPHOSPHATE NUCLEOTIDOHYDROLASE"/>
    <property type="match status" value="1"/>
</dbReference>
<proteinExistence type="inferred from homology"/>
<feature type="binding site" evidence="5">
    <location>
        <begin position="64"/>
        <end position="66"/>
    </location>
    <ligand>
        <name>substrate</name>
    </ligand>
</feature>
<dbReference type="Pfam" id="PF00692">
    <property type="entry name" value="dUTPase"/>
    <property type="match status" value="1"/>
</dbReference>
<dbReference type="AlphaFoldDB" id="A0A9D1WQK1"/>
<keyword evidence="2 5" id="KW-0378">Hydrolase</keyword>
<evidence type="ECO:0000256" key="4">
    <source>
        <dbReference type="ARBA" id="ARBA00047686"/>
    </source>
</evidence>
<keyword evidence="5" id="KW-0460">Magnesium</keyword>
<dbReference type="GO" id="GO:0004170">
    <property type="term" value="F:dUTP diphosphatase activity"/>
    <property type="evidence" value="ECO:0007669"/>
    <property type="project" value="UniProtKB-UniRule"/>
</dbReference>
<protein>
    <recommendedName>
        <fullName evidence="5">Deoxyuridine 5'-triphosphate nucleotidohydrolase</fullName>
        <shortName evidence="5">dUTPase</shortName>
        <ecNumber evidence="5">3.6.1.23</ecNumber>
    </recommendedName>
    <alternativeName>
        <fullName evidence="5">dUTP pyrophosphatase</fullName>
    </alternativeName>
</protein>
<keyword evidence="5" id="KW-0479">Metal-binding</keyword>
<dbReference type="PANTHER" id="PTHR11241">
    <property type="entry name" value="DEOXYURIDINE 5'-TRIPHOSPHATE NUCLEOTIDOHYDROLASE"/>
    <property type="match status" value="1"/>
</dbReference>
<evidence type="ECO:0000256" key="5">
    <source>
        <dbReference type="HAMAP-Rule" id="MF_00116"/>
    </source>
</evidence>